<evidence type="ECO:0000256" key="5">
    <source>
        <dbReference type="ARBA" id="ARBA00023242"/>
    </source>
</evidence>
<keyword evidence="3" id="KW-0547">Nucleotide-binding</keyword>
<accession>A0AA39YQE4</accession>
<dbReference type="Proteomes" id="UP001174936">
    <property type="component" value="Unassembled WGS sequence"/>
</dbReference>
<dbReference type="PROSITE" id="PS50160">
    <property type="entry name" value="DNA_LIGASE_A3"/>
    <property type="match status" value="1"/>
</dbReference>
<dbReference type="EMBL" id="JAULSV010000001">
    <property type="protein sequence ID" value="KAK0655425.1"/>
    <property type="molecule type" value="Genomic_DNA"/>
</dbReference>
<evidence type="ECO:0000313" key="8">
    <source>
        <dbReference type="Proteomes" id="UP001174936"/>
    </source>
</evidence>
<dbReference type="InterPro" id="IPR012340">
    <property type="entry name" value="NA-bd_OB-fold"/>
</dbReference>
<dbReference type="Gene3D" id="3.30.470.30">
    <property type="entry name" value="DNA ligase/mRNA capping enzyme"/>
    <property type="match status" value="1"/>
</dbReference>
<sequence length="653" mass="74633">MPFPFTHVGDLLQRLYDNRQRRTPHPQEQLIEKWFAQHRDLFGQPDFDPAALLSTLLPEKRTDRVYNIQKKRLQGRVAKVQFLGASRILELSRWEKPGSGVDLADCIESTLQATPNPPSLAESVTIEEIDRVLEAIASGVRWSAPSVRALRSSSSSTNPAEAMNELVAMYTSLTPGDAKWLTRLIFKSWEPVVIDPEVIYRAYHPLLPSVMHVHDHFSLVGPALKRLDQEGGALMQHLVPVLGFKVGRQTWHKGRSIKHCLDMGYGRRMRCEEKLDGEYCQIHIDLSKKHDCIQIFSKSGKDSTRDREALHKSIRESLQIGKPSCAFTKSCILEGELVVYSDEEKRILDFHHIRKYVSRSGSFIGVSAESRRNARDHLMIVYYDALMIDGTSLLHERHSQRITRLQELVTCIEGRSALADGVVIDFSRPSAAKDLRRALATCIQQRQEGLVLKPDDPYFNFDRRCNVSSVIKLKKEYFQGQGEVGDFAVVGARYDGAKAQGYNIPRLQWTHFYIGCLKNAEAVRRFDQPPEFVVTNVVELNEKQLSYLKTYLNPDSVPAESEDDDPPPIVYDYNPGIDNGKRPSLLFKHPPIFDIRSFSFDRVATTKFWSPRFAVVSKIHLERNYRDVLSFQELQKMAIKEKEEPLPEDEAEE</sequence>
<dbReference type="Pfam" id="PF04675">
    <property type="entry name" value="DNA_ligase_A_N"/>
    <property type="match status" value="1"/>
</dbReference>
<evidence type="ECO:0000256" key="4">
    <source>
        <dbReference type="ARBA" id="ARBA00022840"/>
    </source>
</evidence>
<dbReference type="PANTHER" id="PTHR45997:SF2">
    <property type="entry name" value="ATP DEPENDENT DNA LIGASE DOMAIN PROTEIN (AFU_ORTHOLOGUE AFUA_5G02430)"/>
    <property type="match status" value="1"/>
</dbReference>
<dbReference type="GO" id="GO:0006310">
    <property type="term" value="P:DNA recombination"/>
    <property type="evidence" value="ECO:0007669"/>
    <property type="project" value="InterPro"/>
</dbReference>
<dbReference type="GO" id="GO:0003677">
    <property type="term" value="F:DNA binding"/>
    <property type="evidence" value="ECO:0007669"/>
    <property type="project" value="InterPro"/>
</dbReference>
<dbReference type="InterPro" id="IPR012308">
    <property type="entry name" value="DNA_ligase_ATP-dep_N"/>
</dbReference>
<dbReference type="Gene3D" id="1.10.3260.10">
    <property type="entry name" value="DNA ligase, ATP-dependent, N-terminal domain"/>
    <property type="match status" value="1"/>
</dbReference>
<dbReference type="PANTHER" id="PTHR45997">
    <property type="entry name" value="DNA LIGASE 4"/>
    <property type="match status" value="1"/>
</dbReference>
<evidence type="ECO:0000259" key="6">
    <source>
        <dbReference type="PROSITE" id="PS50160"/>
    </source>
</evidence>
<dbReference type="Gene3D" id="2.40.50.140">
    <property type="entry name" value="Nucleic acid-binding proteins"/>
    <property type="match status" value="1"/>
</dbReference>
<comment type="similarity">
    <text evidence="1">Belongs to the ATP-dependent DNA ligase family.</text>
</comment>
<proteinExistence type="inferred from homology"/>
<dbReference type="GO" id="GO:0003910">
    <property type="term" value="F:DNA ligase (ATP) activity"/>
    <property type="evidence" value="ECO:0007669"/>
    <property type="project" value="InterPro"/>
</dbReference>
<dbReference type="GO" id="GO:0032807">
    <property type="term" value="C:DNA ligase IV complex"/>
    <property type="evidence" value="ECO:0007669"/>
    <property type="project" value="TreeGrafter"/>
</dbReference>
<name>A0AA39YQE4_9PEZI</name>
<keyword evidence="2" id="KW-0436">Ligase</keyword>
<reference evidence="7" key="1">
    <citation type="submission" date="2023-06" db="EMBL/GenBank/DDBJ databases">
        <title>Genome-scale phylogeny and comparative genomics of the fungal order Sordariales.</title>
        <authorList>
            <consortium name="Lawrence Berkeley National Laboratory"/>
            <person name="Hensen N."/>
            <person name="Bonometti L."/>
            <person name="Westerberg I."/>
            <person name="Brannstrom I.O."/>
            <person name="Guillou S."/>
            <person name="Cros-Aarteil S."/>
            <person name="Calhoun S."/>
            <person name="Haridas S."/>
            <person name="Kuo A."/>
            <person name="Mondo S."/>
            <person name="Pangilinan J."/>
            <person name="Riley R."/>
            <person name="Labutti K."/>
            <person name="Andreopoulos B."/>
            <person name="Lipzen A."/>
            <person name="Chen C."/>
            <person name="Yanf M."/>
            <person name="Daum C."/>
            <person name="Ng V."/>
            <person name="Clum A."/>
            <person name="Steindorff A."/>
            <person name="Ohm R."/>
            <person name="Martin F."/>
            <person name="Silar P."/>
            <person name="Natvig D."/>
            <person name="Lalanne C."/>
            <person name="Gautier V."/>
            <person name="Ament-Velasquez S.L."/>
            <person name="Kruys A."/>
            <person name="Hutchinson M.I."/>
            <person name="Powell A.J."/>
            <person name="Barry K."/>
            <person name="Miller A.N."/>
            <person name="Grigoriev I.V."/>
            <person name="Debuchy R."/>
            <person name="Gladieux P."/>
            <person name="Thoren M.H."/>
            <person name="Johannesson H."/>
        </authorList>
    </citation>
    <scope>NUCLEOTIDE SEQUENCE</scope>
    <source>
        <strain evidence="7">SMH2532-1</strain>
    </source>
</reference>
<feature type="domain" description="ATP-dependent DNA ligase family profile" evidence="6">
    <location>
        <begin position="371"/>
        <end position="518"/>
    </location>
</feature>
<keyword evidence="4" id="KW-0067">ATP-binding</keyword>
<feature type="non-terminal residue" evidence="7">
    <location>
        <position position="653"/>
    </location>
</feature>
<dbReference type="GO" id="GO:0005524">
    <property type="term" value="F:ATP binding"/>
    <property type="evidence" value="ECO:0007669"/>
    <property type="project" value="UniProtKB-KW"/>
</dbReference>
<dbReference type="AlphaFoldDB" id="A0AA39YQE4"/>
<comment type="caution">
    <text evidence="7">The sequence shown here is derived from an EMBL/GenBank/DDBJ whole genome shotgun (WGS) entry which is preliminary data.</text>
</comment>
<dbReference type="InterPro" id="IPR029710">
    <property type="entry name" value="LIG4"/>
</dbReference>
<keyword evidence="5" id="KW-0539">Nucleus</keyword>
<gene>
    <name evidence="7" type="ORF">B0T16DRAFT_287021</name>
</gene>
<protein>
    <recommendedName>
        <fullName evidence="6">ATP-dependent DNA ligase family profile domain-containing protein</fullName>
    </recommendedName>
</protein>
<evidence type="ECO:0000256" key="2">
    <source>
        <dbReference type="ARBA" id="ARBA00022598"/>
    </source>
</evidence>
<dbReference type="Pfam" id="PF01068">
    <property type="entry name" value="DNA_ligase_A_M"/>
    <property type="match status" value="1"/>
</dbReference>
<dbReference type="InterPro" id="IPR012310">
    <property type="entry name" value="DNA_ligase_ATP-dep_cent"/>
</dbReference>
<evidence type="ECO:0000256" key="3">
    <source>
        <dbReference type="ARBA" id="ARBA00022741"/>
    </source>
</evidence>
<evidence type="ECO:0000256" key="1">
    <source>
        <dbReference type="ARBA" id="ARBA00007572"/>
    </source>
</evidence>
<organism evidence="7 8">
    <name type="scientific">Cercophora newfieldiana</name>
    <dbReference type="NCBI Taxonomy" id="92897"/>
    <lineage>
        <taxon>Eukaryota</taxon>
        <taxon>Fungi</taxon>
        <taxon>Dikarya</taxon>
        <taxon>Ascomycota</taxon>
        <taxon>Pezizomycotina</taxon>
        <taxon>Sordariomycetes</taxon>
        <taxon>Sordariomycetidae</taxon>
        <taxon>Sordariales</taxon>
        <taxon>Lasiosphaeriaceae</taxon>
        <taxon>Cercophora</taxon>
    </lineage>
</organism>
<dbReference type="SUPFAM" id="SSF56091">
    <property type="entry name" value="DNA ligase/mRNA capping enzyme, catalytic domain"/>
    <property type="match status" value="1"/>
</dbReference>
<dbReference type="InterPro" id="IPR036599">
    <property type="entry name" value="DNA_ligase_N_sf"/>
</dbReference>
<evidence type="ECO:0000313" key="7">
    <source>
        <dbReference type="EMBL" id="KAK0655425.1"/>
    </source>
</evidence>
<keyword evidence="8" id="KW-1185">Reference proteome</keyword>
<dbReference type="GO" id="GO:0006297">
    <property type="term" value="P:nucleotide-excision repair, DNA gap filling"/>
    <property type="evidence" value="ECO:0007669"/>
    <property type="project" value="TreeGrafter"/>
</dbReference>
<dbReference type="GO" id="GO:0006303">
    <property type="term" value="P:double-strand break repair via nonhomologous end joining"/>
    <property type="evidence" value="ECO:0007669"/>
    <property type="project" value="TreeGrafter"/>
</dbReference>